<gene>
    <name evidence="1" type="ORF">LIER_29565</name>
</gene>
<evidence type="ECO:0000313" key="1">
    <source>
        <dbReference type="EMBL" id="GAA0176601.1"/>
    </source>
</evidence>
<reference evidence="1 2" key="1">
    <citation type="submission" date="2024-01" db="EMBL/GenBank/DDBJ databases">
        <title>The complete chloroplast genome sequence of Lithospermum erythrorhizon: insights into the phylogenetic relationship among Boraginaceae species and the maternal lineages of purple gromwells.</title>
        <authorList>
            <person name="Okada T."/>
            <person name="Watanabe K."/>
        </authorList>
    </citation>
    <scope>NUCLEOTIDE SEQUENCE [LARGE SCALE GENOMIC DNA]</scope>
</reference>
<evidence type="ECO:0008006" key="3">
    <source>
        <dbReference type="Google" id="ProtNLM"/>
    </source>
</evidence>
<comment type="caution">
    <text evidence="1">The sequence shown here is derived from an EMBL/GenBank/DDBJ whole genome shotgun (WGS) entry which is preliminary data.</text>
</comment>
<dbReference type="PANTHER" id="PTHR34801">
    <property type="entry name" value="EXPRESSED PROTEIN"/>
    <property type="match status" value="1"/>
</dbReference>
<dbReference type="EMBL" id="BAABME010010225">
    <property type="protein sequence ID" value="GAA0176601.1"/>
    <property type="molecule type" value="Genomic_DNA"/>
</dbReference>
<accession>A0AAV3RMX6</accession>
<name>A0AAV3RMX6_LITER</name>
<dbReference type="PIRSF" id="PIRSF026426">
    <property type="entry name" value="DUF1499"/>
    <property type="match status" value="1"/>
</dbReference>
<dbReference type="Proteomes" id="UP001454036">
    <property type="component" value="Unassembled WGS sequence"/>
</dbReference>
<keyword evidence="2" id="KW-1185">Reference proteome</keyword>
<protein>
    <recommendedName>
        <fullName evidence="3">DUF1499 domain-containing protein</fullName>
    </recommendedName>
</protein>
<organism evidence="1 2">
    <name type="scientific">Lithospermum erythrorhizon</name>
    <name type="common">Purple gromwell</name>
    <name type="synonym">Lithospermum officinale var. erythrorhizon</name>
    <dbReference type="NCBI Taxonomy" id="34254"/>
    <lineage>
        <taxon>Eukaryota</taxon>
        <taxon>Viridiplantae</taxon>
        <taxon>Streptophyta</taxon>
        <taxon>Embryophyta</taxon>
        <taxon>Tracheophyta</taxon>
        <taxon>Spermatophyta</taxon>
        <taxon>Magnoliopsida</taxon>
        <taxon>eudicotyledons</taxon>
        <taxon>Gunneridae</taxon>
        <taxon>Pentapetalae</taxon>
        <taxon>asterids</taxon>
        <taxon>lamiids</taxon>
        <taxon>Boraginales</taxon>
        <taxon>Boraginaceae</taxon>
        <taxon>Boraginoideae</taxon>
        <taxon>Lithospermeae</taxon>
        <taxon>Lithospermum</taxon>
    </lineage>
</organism>
<dbReference type="AlphaFoldDB" id="A0AAV3RMX6"/>
<dbReference type="Pfam" id="PF07386">
    <property type="entry name" value="DUF1499"/>
    <property type="match status" value="1"/>
</dbReference>
<sequence length="117" mass="13613">MGKDGNYNPERGRGRENLVSREVAMKELLQVIKSTKPDNFTPRIVEKKDDYVRVEYESPILGFIDDVEFWFPPGKKPLVQYRSASRMGSFDFDINRKRIKALRIALEKKGWASEETS</sequence>
<dbReference type="InterPro" id="IPR010865">
    <property type="entry name" value="DUF1499"/>
</dbReference>
<evidence type="ECO:0000313" key="2">
    <source>
        <dbReference type="Proteomes" id="UP001454036"/>
    </source>
</evidence>
<dbReference type="PANTHER" id="PTHR34801:SF2">
    <property type="entry name" value="EXPRESSED PROTEIN"/>
    <property type="match status" value="1"/>
</dbReference>
<proteinExistence type="predicted"/>